<name>X0PMC6_RHOWR</name>
<sequence>MTEPTKIGSVNYVVPDVRAAVGFYDQAIGLACKFQDGERYAAMDGQTTTLALVSSEESLLNASPAAAFKVADVEASLSAVVAAGGRIVSPSELGPHEVRALAEDPWGNRFIVYAGR</sequence>
<gene>
    <name evidence="2" type="ORF">RW1_009_00270</name>
</gene>
<dbReference type="InterPro" id="IPR004360">
    <property type="entry name" value="Glyas_Fos-R_dOase_dom"/>
</dbReference>
<dbReference type="OrthoDB" id="8965356at2"/>
<organism evidence="2 3">
    <name type="scientific">Rhodococcus wratislaviensis NBRC 100605</name>
    <dbReference type="NCBI Taxonomy" id="1219028"/>
    <lineage>
        <taxon>Bacteria</taxon>
        <taxon>Bacillati</taxon>
        <taxon>Actinomycetota</taxon>
        <taxon>Actinomycetes</taxon>
        <taxon>Mycobacteriales</taxon>
        <taxon>Nocardiaceae</taxon>
        <taxon>Rhodococcus</taxon>
    </lineage>
</organism>
<comment type="caution">
    <text evidence="2">The sequence shown here is derived from an EMBL/GenBank/DDBJ whole genome shotgun (WGS) entry which is preliminary data.</text>
</comment>
<dbReference type="RefSeq" id="WP_052032939.1">
    <property type="nucleotide sequence ID" value="NZ_BAWF01000009.1"/>
</dbReference>
<proteinExistence type="predicted"/>
<dbReference type="EMBL" id="BAWF01000009">
    <property type="protein sequence ID" value="GAF43603.1"/>
    <property type="molecule type" value="Genomic_DNA"/>
</dbReference>
<dbReference type="InterPro" id="IPR029068">
    <property type="entry name" value="Glyas_Bleomycin-R_OHBP_Dase"/>
</dbReference>
<dbReference type="InterPro" id="IPR037523">
    <property type="entry name" value="VOC_core"/>
</dbReference>
<dbReference type="AlphaFoldDB" id="X0PMC6"/>
<dbReference type="SUPFAM" id="SSF54593">
    <property type="entry name" value="Glyoxalase/Bleomycin resistance protein/Dihydroxybiphenyl dioxygenase"/>
    <property type="match status" value="1"/>
</dbReference>
<feature type="domain" description="VOC" evidence="1">
    <location>
        <begin position="6"/>
        <end position="115"/>
    </location>
</feature>
<dbReference type="PROSITE" id="PS51819">
    <property type="entry name" value="VOC"/>
    <property type="match status" value="1"/>
</dbReference>
<dbReference type="Pfam" id="PF00903">
    <property type="entry name" value="Glyoxalase"/>
    <property type="match status" value="1"/>
</dbReference>
<accession>X0PMC6</accession>
<evidence type="ECO:0000313" key="2">
    <source>
        <dbReference type="EMBL" id="GAF43603.1"/>
    </source>
</evidence>
<evidence type="ECO:0000313" key="3">
    <source>
        <dbReference type="Proteomes" id="UP000019491"/>
    </source>
</evidence>
<evidence type="ECO:0000259" key="1">
    <source>
        <dbReference type="PROSITE" id="PS51819"/>
    </source>
</evidence>
<reference evidence="2 3" key="1">
    <citation type="submission" date="2014-02" db="EMBL/GenBank/DDBJ databases">
        <title>Whole genome shotgun sequence of Rhodococcus wratislaviensis NBRC 100605.</title>
        <authorList>
            <person name="Hosoyama A."/>
            <person name="Tsuchikane K."/>
            <person name="Yoshida I."/>
            <person name="Ohji S."/>
            <person name="Ichikawa N."/>
            <person name="Yamazoe A."/>
            <person name="Fujita N."/>
        </authorList>
    </citation>
    <scope>NUCLEOTIDE SEQUENCE [LARGE SCALE GENOMIC DNA]</scope>
    <source>
        <strain evidence="2 3">NBRC 100605</strain>
    </source>
</reference>
<protein>
    <recommendedName>
        <fullName evidence="1">VOC domain-containing protein</fullName>
    </recommendedName>
</protein>
<dbReference type="Gene3D" id="3.10.180.10">
    <property type="entry name" value="2,3-Dihydroxybiphenyl 1,2-Dioxygenase, domain 1"/>
    <property type="match status" value="1"/>
</dbReference>
<keyword evidence="3" id="KW-1185">Reference proteome</keyword>
<dbReference type="Proteomes" id="UP000019491">
    <property type="component" value="Unassembled WGS sequence"/>
</dbReference>